<comment type="caution">
    <text evidence="2">The sequence shown here is derived from an EMBL/GenBank/DDBJ whole genome shotgun (WGS) entry which is preliminary data.</text>
</comment>
<feature type="transmembrane region" description="Helical" evidence="1">
    <location>
        <begin position="262"/>
        <end position="284"/>
    </location>
</feature>
<feature type="transmembrane region" description="Helical" evidence="1">
    <location>
        <begin position="335"/>
        <end position="352"/>
    </location>
</feature>
<feature type="transmembrane region" description="Helical" evidence="1">
    <location>
        <begin position="135"/>
        <end position="158"/>
    </location>
</feature>
<reference evidence="2 3" key="1">
    <citation type="journal article" date="2016" name="Nat. Commun.">
        <title>Thousands of microbial genomes shed light on interconnected biogeochemical processes in an aquifer system.</title>
        <authorList>
            <person name="Anantharaman K."/>
            <person name="Brown C.T."/>
            <person name="Hug L.A."/>
            <person name="Sharon I."/>
            <person name="Castelle C.J."/>
            <person name="Probst A.J."/>
            <person name="Thomas B.C."/>
            <person name="Singh A."/>
            <person name="Wilkins M.J."/>
            <person name="Karaoz U."/>
            <person name="Brodie E.L."/>
            <person name="Williams K.H."/>
            <person name="Hubbard S.S."/>
            <person name="Banfield J.F."/>
        </authorList>
    </citation>
    <scope>NUCLEOTIDE SEQUENCE [LARGE SCALE GENOMIC DNA]</scope>
</reference>
<evidence type="ECO:0000313" key="3">
    <source>
        <dbReference type="Proteomes" id="UP000177208"/>
    </source>
</evidence>
<feature type="transmembrane region" description="Helical" evidence="1">
    <location>
        <begin position="233"/>
        <end position="253"/>
    </location>
</feature>
<accession>A0A1F7GFJ9</accession>
<gene>
    <name evidence="2" type="ORF">A2774_03635</name>
</gene>
<feature type="transmembrane region" description="Helical" evidence="1">
    <location>
        <begin position="304"/>
        <end position="323"/>
    </location>
</feature>
<name>A0A1F7GFJ9_9BACT</name>
<evidence type="ECO:0000256" key="1">
    <source>
        <dbReference type="SAM" id="Phobius"/>
    </source>
</evidence>
<feature type="transmembrane region" description="Helical" evidence="1">
    <location>
        <begin position="102"/>
        <end position="123"/>
    </location>
</feature>
<feature type="transmembrane region" description="Helical" evidence="1">
    <location>
        <begin position="12"/>
        <end position="32"/>
    </location>
</feature>
<dbReference type="AlphaFoldDB" id="A0A1F7GFJ9"/>
<keyword evidence="1" id="KW-0472">Membrane</keyword>
<evidence type="ECO:0000313" key="2">
    <source>
        <dbReference type="EMBL" id="OGK17654.1"/>
    </source>
</evidence>
<protein>
    <recommendedName>
        <fullName evidence="4">Glycosyltransferase RgtA/B/C/D-like domain-containing protein</fullName>
    </recommendedName>
</protein>
<proteinExistence type="predicted"/>
<organism evidence="2 3">
    <name type="scientific">Candidatus Roizmanbacteria bacterium RIFCSPHIGHO2_01_FULL_39_12c</name>
    <dbReference type="NCBI Taxonomy" id="1802031"/>
    <lineage>
        <taxon>Bacteria</taxon>
        <taxon>Candidatus Roizmaniibacteriota</taxon>
    </lineage>
</organism>
<keyword evidence="1" id="KW-0812">Transmembrane</keyword>
<feature type="transmembrane region" description="Helical" evidence="1">
    <location>
        <begin position="364"/>
        <end position="380"/>
    </location>
</feature>
<feature type="transmembrane region" description="Helical" evidence="1">
    <location>
        <begin position="387"/>
        <end position="409"/>
    </location>
</feature>
<sequence length="539" mass="60853">MLKKLWKNYSLVIVISFIVAVLNMLHVFIGYAKTPPGTVFLWTGHYYLDYFEYVQAIAQGQRGEWIWQNYFATDDPSRTFLGIWQFLLYGKIGKLLFLGPFAAYWFFVFAFTFSFVFLSYMAIEKLLPDSTQIKKMAAFLLTVFAAPFFSLEMTRSGFAISNFGFWNDGNNFWERYGAVPYHTLAKILMLVVIFLVGDTLANLSKLQLKQVASRSLAAGLIMIYLLIFSPSSTVLLCAAIGLTSIIILITGVLKKHHHPGKLILFLLLLFTLVIPAGLAVKNYLATTSYAVVSQYESAWQEKPPFSLMFLTIGPIVAAAILGVRGYLKKLTPVRILFITLVISSYGLFYSPIPKLLGTTNSRFLTPLSFILFGVLAVGGFKKIRPLFVLVILLLLLYLPANLQAFKIIMNDDHLFSPISYLPKGIIDGFKFVGGLHGDTVVLLTPSQLLGSVFPIFAKRHVYVARPNITPNYLEKNIRTSNFYLGAMSNEDALSFLHNNKIDTVVLTSIEGYNVQVLFRYPFLEEIYRNKDIIIFKVKD</sequence>
<dbReference type="Proteomes" id="UP000177208">
    <property type="component" value="Unassembled WGS sequence"/>
</dbReference>
<dbReference type="EMBL" id="MFZG01000002">
    <property type="protein sequence ID" value="OGK17654.1"/>
    <property type="molecule type" value="Genomic_DNA"/>
</dbReference>
<feature type="transmembrane region" description="Helical" evidence="1">
    <location>
        <begin position="211"/>
        <end position="227"/>
    </location>
</feature>
<keyword evidence="1" id="KW-1133">Transmembrane helix</keyword>
<feature type="transmembrane region" description="Helical" evidence="1">
    <location>
        <begin position="178"/>
        <end position="199"/>
    </location>
</feature>
<evidence type="ECO:0008006" key="4">
    <source>
        <dbReference type="Google" id="ProtNLM"/>
    </source>
</evidence>